<dbReference type="PANTHER" id="PTHR43003">
    <property type="entry name" value="DNA-3-METHYLADENINE GLYCOSYLASE"/>
    <property type="match status" value="1"/>
</dbReference>
<dbReference type="AlphaFoldDB" id="A0A7X1FPH6"/>
<evidence type="ECO:0000256" key="3">
    <source>
        <dbReference type="ARBA" id="ARBA00022763"/>
    </source>
</evidence>
<dbReference type="InterPro" id="IPR011257">
    <property type="entry name" value="DNA_glycosylase"/>
</dbReference>
<name>A0A7X1FPH6_9SPHN</name>
<dbReference type="Gene3D" id="1.10.340.30">
    <property type="entry name" value="Hypothetical protein, domain 2"/>
    <property type="match status" value="1"/>
</dbReference>
<dbReference type="CDD" id="cd00056">
    <property type="entry name" value="ENDO3c"/>
    <property type="match status" value="1"/>
</dbReference>
<dbReference type="Pfam" id="PF00730">
    <property type="entry name" value="HhH-GPD"/>
    <property type="match status" value="1"/>
</dbReference>
<keyword evidence="3" id="KW-0227">DNA damage</keyword>
<dbReference type="EMBL" id="JACLAW010000001">
    <property type="protein sequence ID" value="MBC2663967.1"/>
    <property type="molecule type" value="Genomic_DNA"/>
</dbReference>
<dbReference type="PANTHER" id="PTHR43003:SF5">
    <property type="entry name" value="DNA-3-METHYLADENINE GLYCOSYLASE"/>
    <property type="match status" value="1"/>
</dbReference>
<dbReference type="Proteomes" id="UP000566813">
    <property type="component" value="Unassembled WGS sequence"/>
</dbReference>
<dbReference type="InterPro" id="IPR003265">
    <property type="entry name" value="HhH-GPD_domain"/>
</dbReference>
<comment type="caution">
    <text evidence="6">The sequence shown here is derived from an EMBL/GenBank/DDBJ whole genome shotgun (WGS) entry which is preliminary data.</text>
</comment>
<dbReference type="GO" id="GO:0032993">
    <property type="term" value="C:protein-DNA complex"/>
    <property type="evidence" value="ECO:0007669"/>
    <property type="project" value="TreeGrafter"/>
</dbReference>
<keyword evidence="4" id="KW-0234">DNA repair</keyword>
<dbReference type="GO" id="GO:0043916">
    <property type="term" value="F:DNA-7-methylguanine glycosylase activity"/>
    <property type="evidence" value="ECO:0007669"/>
    <property type="project" value="TreeGrafter"/>
</dbReference>
<evidence type="ECO:0000256" key="1">
    <source>
        <dbReference type="ARBA" id="ARBA00000086"/>
    </source>
</evidence>
<dbReference type="GO" id="GO:0006307">
    <property type="term" value="P:DNA alkylation repair"/>
    <property type="evidence" value="ECO:0007669"/>
    <property type="project" value="TreeGrafter"/>
</dbReference>
<dbReference type="InterPro" id="IPR051912">
    <property type="entry name" value="Alkylbase_DNA_Glycosylase/TA"/>
</dbReference>
<dbReference type="RefSeq" id="WP_185662228.1">
    <property type="nucleotide sequence ID" value="NZ_JACLAW010000001.1"/>
</dbReference>
<gene>
    <name evidence="6" type="ORF">H7F51_00390</name>
</gene>
<evidence type="ECO:0000313" key="6">
    <source>
        <dbReference type="EMBL" id="MBC2663967.1"/>
    </source>
</evidence>
<evidence type="ECO:0000313" key="7">
    <source>
        <dbReference type="Proteomes" id="UP000566813"/>
    </source>
</evidence>
<keyword evidence="7" id="KW-1185">Reference proteome</keyword>
<dbReference type="GO" id="GO:0008725">
    <property type="term" value="F:DNA-3-methyladenine glycosylase activity"/>
    <property type="evidence" value="ECO:0007669"/>
    <property type="project" value="TreeGrafter"/>
</dbReference>
<dbReference type="GO" id="GO:0032131">
    <property type="term" value="F:alkylated DNA binding"/>
    <property type="evidence" value="ECO:0007669"/>
    <property type="project" value="TreeGrafter"/>
</dbReference>
<accession>A0A7X1FPH6</accession>
<evidence type="ECO:0000256" key="2">
    <source>
        <dbReference type="ARBA" id="ARBA00012000"/>
    </source>
</evidence>
<dbReference type="GO" id="GO:0005737">
    <property type="term" value="C:cytoplasm"/>
    <property type="evidence" value="ECO:0007669"/>
    <property type="project" value="TreeGrafter"/>
</dbReference>
<dbReference type="SMART" id="SM00478">
    <property type="entry name" value="ENDO3c"/>
    <property type="match status" value="1"/>
</dbReference>
<dbReference type="SUPFAM" id="SSF48150">
    <property type="entry name" value="DNA-glycosylase"/>
    <property type="match status" value="1"/>
</dbReference>
<proteinExistence type="predicted"/>
<protein>
    <recommendedName>
        <fullName evidence="2">DNA-3-methyladenine glycosylase II</fullName>
        <ecNumber evidence="2">3.2.2.21</ecNumber>
    </recommendedName>
</protein>
<evidence type="ECO:0000256" key="4">
    <source>
        <dbReference type="ARBA" id="ARBA00023204"/>
    </source>
</evidence>
<comment type="catalytic activity">
    <reaction evidence="1">
        <text>Hydrolysis of alkylated DNA, releasing 3-methyladenine, 3-methylguanine, 7-methylguanine and 7-methyladenine.</text>
        <dbReference type="EC" id="3.2.2.21"/>
    </reaction>
</comment>
<dbReference type="GO" id="GO:0006285">
    <property type="term" value="P:base-excision repair, AP site formation"/>
    <property type="evidence" value="ECO:0007669"/>
    <property type="project" value="TreeGrafter"/>
</dbReference>
<evidence type="ECO:0000259" key="5">
    <source>
        <dbReference type="SMART" id="SM00478"/>
    </source>
</evidence>
<reference evidence="6 7" key="1">
    <citation type="submission" date="2020-08" db="EMBL/GenBank/DDBJ databases">
        <title>The genome sequence of type strain Novosphingobium flavum NBRC 111647.</title>
        <authorList>
            <person name="Liu Y."/>
        </authorList>
    </citation>
    <scope>NUCLEOTIDE SEQUENCE [LARGE SCALE GENOMIC DNA]</scope>
    <source>
        <strain evidence="6 7">NBRC 111647</strain>
    </source>
</reference>
<feature type="domain" description="HhH-GPD" evidence="5">
    <location>
        <begin position="49"/>
        <end position="201"/>
    </location>
</feature>
<organism evidence="6 7">
    <name type="scientific">Novosphingobium flavum</name>
    <dbReference type="NCBI Taxonomy" id="1778672"/>
    <lineage>
        <taxon>Bacteria</taxon>
        <taxon>Pseudomonadati</taxon>
        <taxon>Pseudomonadota</taxon>
        <taxon>Alphaproteobacteria</taxon>
        <taxon>Sphingomonadales</taxon>
        <taxon>Sphingomonadaceae</taxon>
        <taxon>Novosphingobium</taxon>
    </lineage>
</organism>
<dbReference type="Gene3D" id="1.10.1670.40">
    <property type="match status" value="1"/>
</dbReference>
<dbReference type="EC" id="3.2.2.21" evidence="2"/>
<sequence>MGLSAEQLKEGLDSLAGREPAFALALDKVGYPAPRLRERGHATLLRTIVGQQVSVAAASSMWRRVEALAGPDIDPAILLASDFDTLRGCGLSRQKQGYVRSLCEMVSAGELDFSALPADDEEAIALLTRIKGIGRWSAEIYLLFAEGRADVWPAGDLGVQAGLHKVLGLEARPSEKETRTLGEGWRPHRGAAAIFTWHCYDNPAL</sequence>